<name>A0ABQ6CYN1_9HYPH</name>
<organism evidence="1 2">
    <name type="scientific">Labrys miyagiensis</name>
    <dbReference type="NCBI Taxonomy" id="346912"/>
    <lineage>
        <taxon>Bacteria</taxon>
        <taxon>Pseudomonadati</taxon>
        <taxon>Pseudomonadota</taxon>
        <taxon>Alphaproteobacteria</taxon>
        <taxon>Hyphomicrobiales</taxon>
        <taxon>Xanthobacteraceae</taxon>
        <taxon>Labrys</taxon>
    </lineage>
</organism>
<keyword evidence="2" id="KW-1185">Reference proteome</keyword>
<dbReference type="Proteomes" id="UP001156882">
    <property type="component" value="Unassembled WGS sequence"/>
</dbReference>
<reference evidence="2" key="1">
    <citation type="journal article" date="2019" name="Int. J. Syst. Evol. Microbiol.">
        <title>The Global Catalogue of Microorganisms (GCM) 10K type strain sequencing project: providing services to taxonomists for standard genome sequencing and annotation.</title>
        <authorList>
            <consortium name="The Broad Institute Genomics Platform"/>
            <consortium name="The Broad Institute Genome Sequencing Center for Infectious Disease"/>
            <person name="Wu L."/>
            <person name="Ma J."/>
        </authorList>
    </citation>
    <scope>NUCLEOTIDE SEQUENCE [LARGE SCALE GENOMIC DNA]</scope>
    <source>
        <strain evidence="2">NBRC 101365</strain>
    </source>
</reference>
<proteinExistence type="predicted"/>
<sequence>MGWRVARDIDKKLRLTAALLGAVTSKDLAKMFRRVNSSTSFDVNRAYKWLQGRARPRERQLYEDWAKVLDLDRSGDWVAECDTESFLGEICARHHRDPDTLRGRAEASIALANGHEPDLALTGVFACYSHAWSPYFRGRLIRGELSIAIVPNPRRLVATYAEVLPTGRLQLEGSVTVGKRLVRLNLRERAGDAEFFLCLFPASPPVSILGGLMCGGTIIDLDARPSVTRIAIVRLPTTSARLLHEAESYLPANGLISHDLAALGLPIADTAAVDQRLGEFLSGVGNGIDQISLATYGRVVELFDRAWLAQGADATA</sequence>
<evidence type="ECO:0000313" key="1">
    <source>
        <dbReference type="EMBL" id="GLS23804.1"/>
    </source>
</evidence>
<accession>A0ABQ6CYN1</accession>
<evidence type="ECO:0000313" key="2">
    <source>
        <dbReference type="Proteomes" id="UP001156882"/>
    </source>
</evidence>
<gene>
    <name evidence="1" type="ORF">GCM10007874_68250</name>
</gene>
<comment type="caution">
    <text evidence="1">The sequence shown here is derived from an EMBL/GenBank/DDBJ whole genome shotgun (WGS) entry which is preliminary data.</text>
</comment>
<protein>
    <submittedName>
        <fullName evidence="1">Uncharacterized protein</fullName>
    </submittedName>
</protein>
<dbReference type="EMBL" id="BSPC01000082">
    <property type="protein sequence ID" value="GLS23804.1"/>
    <property type="molecule type" value="Genomic_DNA"/>
</dbReference>